<evidence type="ECO:0000256" key="1">
    <source>
        <dbReference type="ARBA" id="ARBA00005589"/>
    </source>
</evidence>
<dbReference type="PROSITE" id="PS00057">
    <property type="entry name" value="RIBOSOMAL_S18"/>
    <property type="match status" value="1"/>
</dbReference>
<dbReference type="InterPro" id="IPR036870">
    <property type="entry name" value="Ribosomal_bS18_sf"/>
</dbReference>
<accession>A0A6J0UBK9</accession>
<dbReference type="NCBIfam" id="TIGR00165">
    <property type="entry name" value="S18"/>
    <property type="match status" value="1"/>
</dbReference>
<dbReference type="PANTHER" id="PTHR13479:SF40">
    <property type="entry name" value="SMALL RIBOSOMAL SUBUNIT PROTEIN BS18M"/>
    <property type="match status" value="1"/>
</dbReference>
<dbReference type="GeneID" id="110083371"/>
<evidence type="ECO:0000256" key="4">
    <source>
        <dbReference type="RuleBase" id="RU003910"/>
    </source>
</evidence>
<comment type="similarity">
    <text evidence="1 4">Belongs to the bacterial ribosomal protein bS18 family.</text>
</comment>
<keyword evidence="2 4" id="KW-0689">Ribosomal protein</keyword>
<name>A0A6J0UBK9_9SAUR</name>
<dbReference type="AlphaFoldDB" id="A0A6J0UBK9"/>
<dbReference type="GO" id="GO:0003735">
    <property type="term" value="F:structural constituent of ribosome"/>
    <property type="evidence" value="ECO:0007669"/>
    <property type="project" value="InterPro"/>
</dbReference>
<proteinExistence type="inferred from homology"/>
<organism evidence="5 6">
    <name type="scientific">Pogona vitticeps</name>
    <name type="common">central bearded dragon</name>
    <dbReference type="NCBI Taxonomy" id="103695"/>
    <lineage>
        <taxon>Eukaryota</taxon>
        <taxon>Metazoa</taxon>
        <taxon>Chordata</taxon>
        <taxon>Craniata</taxon>
        <taxon>Vertebrata</taxon>
        <taxon>Euteleostomi</taxon>
        <taxon>Lepidosauria</taxon>
        <taxon>Squamata</taxon>
        <taxon>Bifurcata</taxon>
        <taxon>Unidentata</taxon>
        <taxon>Episquamata</taxon>
        <taxon>Toxicofera</taxon>
        <taxon>Iguania</taxon>
        <taxon>Acrodonta</taxon>
        <taxon>Agamidae</taxon>
        <taxon>Amphibolurinae</taxon>
        <taxon>Pogona</taxon>
    </lineage>
</organism>
<dbReference type="InParanoid" id="A0A6J0UBK9"/>
<protein>
    <submittedName>
        <fullName evidence="6">Small ribosomal subunit protein bS18m</fullName>
    </submittedName>
</protein>
<evidence type="ECO:0000313" key="5">
    <source>
        <dbReference type="Proteomes" id="UP001652642"/>
    </source>
</evidence>
<dbReference type="InterPro" id="IPR001648">
    <property type="entry name" value="Ribosomal_bS18"/>
</dbReference>
<dbReference type="OrthoDB" id="10066799at2759"/>
<dbReference type="GO" id="GO:0005763">
    <property type="term" value="C:mitochondrial small ribosomal subunit"/>
    <property type="evidence" value="ECO:0007669"/>
    <property type="project" value="UniProtKB-ARBA"/>
</dbReference>
<sequence length="146" mass="16230">MAALVRLVGTAKDSGRSSSVIAGLRKGSWASGLVILQNRKYCLQTEQVPSQADMPVEMEDPYKEPLKKCILCGVTVDYKNIQLLSQFISPYTGRLLGRHITGLCGKKQLAISKAIKRSRCMGLMPVTYKHPTFRSDPKICNIKYPQ</sequence>
<reference evidence="6" key="1">
    <citation type="submission" date="2025-08" db="UniProtKB">
        <authorList>
            <consortium name="RefSeq"/>
        </authorList>
    </citation>
    <scope>IDENTIFICATION</scope>
</reference>
<dbReference type="PRINTS" id="PR00974">
    <property type="entry name" value="RIBOSOMALS18"/>
</dbReference>
<dbReference type="GO" id="GO:0070181">
    <property type="term" value="F:small ribosomal subunit rRNA binding"/>
    <property type="evidence" value="ECO:0007669"/>
    <property type="project" value="TreeGrafter"/>
</dbReference>
<keyword evidence="3 4" id="KW-0687">Ribonucleoprotein</keyword>
<gene>
    <name evidence="6" type="primary">MRPS18C</name>
</gene>
<keyword evidence="5" id="KW-1185">Reference proteome</keyword>
<dbReference type="PANTHER" id="PTHR13479">
    <property type="entry name" value="30S RIBOSOMAL PROTEIN S18"/>
    <property type="match status" value="1"/>
</dbReference>
<dbReference type="GO" id="GO:0005743">
    <property type="term" value="C:mitochondrial inner membrane"/>
    <property type="evidence" value="ECO:0007669"/>
    <property type="project" value="UniProtKB-ARBA"/>
</dbReference>
<evidence type="ECO:0000256" key="2">
    <source>
        <dbReference type="ARBA" id="ARBA00022980"/>
    </source>
</evidence>
<dbReference type="CTD" id="51023"/>
<dbReference type="Gene3D" id="4.10.640.10">
    <property type="entry name" value="Ribosomal protein S18"/>
    <property type="match status" value="1"/>
</dbReference>
<dbReference type="GO" id="GO:0032543">
    <property type="term" value="P:mitochondrial translation"/>
    <property type="evidence" value="ECO:0007669"/>
    <property type="project" value="TreeGrafter"/>
</dbReference>
<dbReference type="Proteomes" id="UP001652642">
    <property type="component" value="Chromosome 5"/>
</dbReference>
<dbReference type="RefSeq" id="XP_020657458.2">
    <property type="nucleotide sequence ID" value="XM_020801799.2"/>
</dbReference>
<dbReference type="SUPFAM" id="SSF46911">
    <property type="entry name" value="Ribosomal protein S18"/>
    <property type="match status" value="1"/>
</dbReference>
<dbReference type="KEGG" id="pvt:110083371"/>
<dbReference type="Pfam" id="PF01084">
    <property type="entry name" value="Ribosomal_S18"/>
    <property type="match status" value="1"/>
</dbReference>
<dbReference type="InterPro" id="IPR018275">
    <property type="entry name" value="Ribosomal_bS18_CS"/>
</dbReference>
<evidence type="ECO:0000256" key="3">
    <source>
        <dbReference type="ARBA" id="ARBA00023274"/>
    </source>
</evidence>
<evidence type="ECO:0000313" key="6">
    <source>
        <dbReference type="RefSeq" id="XP_020657458.2"/>
    </source>
</evidence>